<accession>A0A2J6R9Y1</accession>
<dbReference type="OrthoDB" id="1919336at2759"/>
<feature type="compositionally biased region" description="Low complexity" evidence="1">
    <location>
        <begin position="139"/>
        <end position="153"/>
    </location>
</feature>
<feature type="region of interest" description="Disordered" evidence="1">
    <location>
        <begin position="1"/>
        <end position="27"/>
    </location>
</feature>
<evidence type="ECO:0000259" key="2">
    <source>
        <dbReference type="SMART" id="SM00454"/>
    </source>
</evidence>
<dbReference type="SMART" id="SM00454">
    <property type="entry name" value="SAM"/>
    <property type="match status" value="1"/>
</dbReference>
<feature type="region of interest" description="Disordered" evidence="1">
    <location>
        <begin position="89"/>
        <end position="158"/>
    </location>
</feature>
<dbReference type="CDD" id="cd12148">
    <property type="entry name" value="fungal_TF_MHR"/>
    <property type="match status" value="1"/>
</dbReference>
<dbReference type="SUPFAM" id="SSF47769">
    <property type="entry name" value="SAM/Pointed domain"/>
    <property type="match status" value="1"/>
</dbReference>
<feature type="compositionally biased region" description="Basic and acidic residues" evidence="1">
    <location>
        <begin position="18"/>
        <end position="27"/>
    </location>
</feature>
<protein>
    <recommendedName>
        <fullName evidence="2">SAM domain-containing protein</fullName>
    </recommendedName>
</protein>
<evidence type="ECO:0000313" key="3">
    <source>
        <dbReference type="EMBL" id="PMD35305.1"/>
    </source>
</evidence>
<dbReference type="InterPro" id="IPR013761">
    <property type="entry name" value="SAM/pointed_sf"/>
</dbReference>
<evidence type="ECO:0000313" key="4">
    <source>
        <dbReference type="Proteomes" id="UP000235786"/>
    </source>
</evidence>
<organism evidence="3 4">
    <name type="scientific">Hyaloscypha variabilis (strain UAMH 11265 / GT02V1 / F)</name>
    <name type="common">Meliniomyces variabilis</name>
    <dbReference type="NCBI Taxonomy" id="1149755"/>
    <lineage>
        <taxon>Eukaryota</taxon>
        <taxon>Fungi</taxon>
        <taxon>Dikarya</taxon>
        <taxon>Ascomycota</taxon>
        <taxon>Pezizomycotina</taxon>
        <taxon>Leotiomycetes</taxon>
        <taxon>Helotiales</taxon>
        <taxon>Hyaloscyphaceae</taxon>
        <taxon>Hyaloscypha</taxon>
        <taxon>Hyaloscypha variabilis</taxon>
    </lineage>
</organism>
<proteinExistence type="predicted"/>
<reference evidence="3 4" key="1">
    <citation type="submission" date="2016-04" db="EMBL/GenBank/DDBJ databases">
        <title>A degradative enzymes factory behind the ericoid mycorrhizal symbiosis.</title>
        <authorList>
            <consortium name="DOE Joint Genome Institute"/>
            <person name="Martino E."/>
            <person name="Morin E."/>
            <person name="Grelet G."/>
            <person name="Kuo A."/>
            <person name="Kohler A."/>
            <person name="Daghino S."/>
            <person name="Barry K."/>
            <person name="Choi C."/>
            <person name="Cichocki N."/>
            <person name="Clum A."/>
            <person name="Copeland A."/>
            <person name="Hainaut M."/>
            <person name="Haridas S."/>
            <person name="Labutti K."/>
            <person name="Lindquist E."/>
            <person name="Lipzen A."/>
            <person name="Khouja H.-R."/>
            <person name="Murat C."/>
            <person name="Ohm R."/>
            <person name="Olson A."/>
            <person name="Spatafora J."/>
            <person name="Veneault-Fourrey C."/>
            <person name="Henrissat B."/>
            <person name="Grigoriev I."/>
            <person name="Martin F."/>
            <person name="Perotto S."/>
        </authorList>
    </citation>
    <scope>NUCLEOTIDE SEQUENCE [LARGE SCALE GENOMIC DNA]</scope>
    <source>
        <strain evidence="3 4">F</strain>
    </source>
</reference>
<feature type="domain" description="SAM" evidence="2">
    <location>
        <begin position="22"/>
        <end position="86"/>
    </location>
</feature>
<evidence type="ECO:0000256" key="1">
    <source>
        <dbReference type="SAM" id="MobiDB-lite"/>
    </source>
</evidence>
<dbReference type="Proteomes" id="UP000235786">
    <property type="component" value="Unassembled WGS sequence"/>
</dbReference>
<dbReference type="Pfam" id="PF00536">
    <property type="entry name" value="SAM_1"/>
    <property type="match status" value="1"/>
</dbReference>
<name>A0A2J6R9Y1_HYAVF</name>
<gene>
    <name evidence="3" type="ORF">L207DRAFT_111383</name>
</gene>
<dbReference type="Gene3D" id="1.10.150.50">
    <property type="entry name" value="Transcription Factor, Ets-1"/>
    <property type="match status" value="1"/>
</dbReference>
<dbReference type="EMBL" id="KZ613952">
    <property type="protein sequence ID" value="PMD35305.1"/>
    <property type="molecule type" value="Genomic_DNA"/>
</dbReference>
<dbReference type="AlphaFoldDB" id="A0A2J6R9Y1"/>
<dbReference type="InterPro" id="IPR001660">
    <property type="entry name" value="SAM"/>
</dbReference>
<sequence length="432" mass="49098">MAAGTHALAHTHTHAHAHAQDQHQDQHQDLLQTLTDLGLEQYLPNCLQAGFHSFQSLSAITEAELTALGVRLGHRRKLLRRIAREHQWPDDRPLPTSYSELQRHRNSVRRLARGTVDPDTLEENYYSLASPPQSPAPWSREASTSSSSSVSRQESVEGTRPLLADVLRTSSRLFPIAIHEENSHIQEREKISRALRGLDDLGLRIPTADLSLPDSIVESQSEKCTWPNPTDVIPHGLNSGLTRGNSEAGVRIATEALETFVEAFSQSFNHFLFLISESELRQRFDPRKWTSDTNLPIDVCMVLALGAKASGFQVEDVQYKWYREARLQLLSEDCQDELWTMRVLVLICIFEIDDDIEVSYRFLNAAITLGLENGLATPESDLNWMEEPSLSQCLRLWETIQFLNMWFLLQPQTMGRPLPDSSRFLNIEVCRR</sequence>
<keyword evidence="4" id="KW-1185">Reference proteome</keyword>